<dbReference type="AlphaFoldDB" id="A6LMF1"/>
<dbReference type="HOGENOM" id="CLU_144857_0_0_0"/>
<accession>A6LMF1</accession>
<proteinExistence type="predicted"/>
<protein>
    <submittedName>
        <fullName evidence="1">Uncharacterized protein</fullName>
    </submittedName>
</protein>
<reference evidence="1 2" key="1">
    <citation type="submission" date="2007-05" db="EMBL/GenBank/DDBJ databases">
        <title>Complete sequence of Thermosipho melanesiensis BI429.</title>
        <authorList>
            <consortium name="US DOE Joint Genome Institute"/>
            <person name="Copeland A."/>
            <person name="Lucas S."/>
            <person name="Lapidus A."/>
            <person name="Barry K."/>
            <person name="Glavina del Rio T."/>
            <person name="Dalin E."/>
            <person name="Tice H."/>
            <person name="Pitluck S."/>
            <person name="Chertkov O."/>
            <person name="Brettin T."/>
            <person name="Bruce D."/>
            <person name="Detter J.C."/>
            <person name="Han C."/>
            <person name="Schmutz J."/>
            <person name="Larimer F."/>
            <person name="Land M."/>
            <person name="Hauser L."/>
            <person name="Kyrpides N."/>
            <person name="Mikhailova N."/>
            <person name="Nelson K."/>
            <person name="Gogarten J.P."/>
            <person name="Noll K."/>
            <person name="Richardson P."/>
        </authorList>
    </citation>
    <scope>NUCLEOTIDE SEQUENCE [LARGE SCALE GENOMIC DNA]</scope>
    <source>
        <strain evidence="2">DSM 12029 / CIP 104789 / BI429</strain>
    </source>
</reference>
<dbReference type="eggNOG" id="ENOG502ZUIT">
    <property type="taxonomic scope" value="Bacteria"/>
</dbReference>
<evidence type="ECO:0000313" key="1">
    <source>
        <dbReference type="EMBL" id="ABR31102.1"/>
    </source>
</evidence>
<name>A6LMF1_THEM4</name>
<dbReference type="Proteomes" id="UP000001110">
    <property type="component" value="Chromosome"/>
</dbReference>
<dbReference type="KEGG" id="tme:Tmel_1251"/>
<dbReference type="RefSeq" id="WP_012057461.1">
    <property type="nucleotide sequence ID" value="NC_009616.1"/>
</dbReference>
<gene>
    <name evidence="1" type="ordered locus">Tmel_1251</name>
</gene>
<evidence type="ECO:0000313" key="2">
    <source>
        <dbReference type="Proteomes" id="UP000001110"/>
    </source>
</evidence>
<dbReference type="EMBL" id="CP000716">
    <property type="protein sequence ID" value="ABR31102.1"/>
    <property type="molecule type" value="Genomic_DNA"/>
</dbReference>
<sequence length="110" mass="12360">MDITYEWKLNSFDIFDYKGPFTKIDLLSFKLDSNADVNIDLFVDSGLLAEKVSGEIKITKDGNPITFAPQLQIEDGTYNISYIINSVDPDLPAGEYIVSIVLTFIPTIEF</sequence>
<organism evidence="1 2">
    <name type="scientific">Thermosipho melanesiensis (strain DSM 12029 / CIP 104789 / BI429)</name>
    <dbReference type="NCBI Taxonomy" id="391009"/>
    <lineage>
        <taxon>Bacteria</taxon>
        <taxon>Thermotogati</taxon>
        <taxon>Thermotogota</taxon>
        <taxon>Thermotogae</taxon>
        <taxon>Thermotogales</taxon>
        <taxon>Fervidobacteriaceae</taxon>
        <taxon>Thermosipho</taxon>
    </lineage>
</organism>
<reference evidence="1 2" key="2">
    <citation type="journal article" date="2009" name="Proc. Natl. Acad. Sci. U.S.A.">
        <title>On the chimeric nature, thermophilic origin, and phylogenetic placement of the Thermotogales.</title>
        <authorList>
            <person name="Zhaxybayeva O."/>
            <person name="Swithers K.S."/>
            <person name="Lapierre P."/>
            <person name="Fournier G.P."/>
            <person name="Bickhart D.M."/>
            <person name="DeBoy R.T."/>
            <person name="Nelson K.E."/>
            <person name="Nesbo C.L."/>
            <person name="Doolittle W.F."/>
            <person name="Gogarten J.P."/>
            <person name="Noll K.M."/>
        </authorList>
    </citation>
    <scope>NUCLEOTIDE SEQUENCE [LARGE SCALE GENOMIC DNA]</scope>
    <source>
        <strain evidence="2">DSM 12029 / CIP 104789 / BI429</strain>
    </source>
</reference>